<dbReference type="InterPro" id="IPR027357">
    <property type="entry name" value="DOCKER_dom"/>
</dbReference>
<dbReference type="GO" id="GO:0031267">
    <property type="term" value="F:small GTPase binding"/>
    <property type="evidence" value="ECO:0007669"/>
    <property type="project" value="TreeGrafter"/>
</dbReference>
<dbReference type="InterPro" id="IPR046769">
    <property type="entry name" value="DOCKER_Lobe_A"/>
</dbReference>
<dbReference type="PANTHER" id="PTHR45653:SF10">
    <property type="entry name" value="MYOBLAST CITY, ISOFORM B"/>
    <property type="match status" value="1"/>
</dbReference>
<accession>A0AAV8XJK0</accession>
<reference evidence="4" key="1">
    <citation type="journal article" date="2023" name="Insect Mol. Biol.">
        <title>Genome sequencing provides insights into the evolution of gene families encoding plant cell wall-degrading enzymes in longhorned beetles.</title>
        <authorList>
            <person name="Shin N.R."/>
            <person name="Okamura Y."/>
            <person name="Kirsch R."/>
            <person name="Pauchet Y."/>
        </authorList>
    </citation>
    <scope>NUCLEOTIDE SEQUENCE</scope>
    <source>
        <strain evidence="4">AMC_N1</strain>
    </source>
</reference>
<dbReference type="GO" id="GO:0005886">
    <property type="term" value="C:plasma membrane"/>
    <property type="evidence" value="ECO:0007669"/>
    <property type="project" value="TreeGrafter"/>
</dbReference>
<evidence type="ECO:0000256" key="1">
    <source>
        <dbReference type="ARBA" id="ARBA00022658"/>
    </source>
</evidence>
<gene>
    <name evidence="4" type="ORF">NQ318_007991</name>
</gene>
<dbReference type="Proteomes" id="UP001162162">
    <property type="component" value="Unassembled WGS sequence"/>
</dbReference>
<proteinExistence type="inferred from homology"/>
<dbReference type="Gene3D" id="1.25.40.410">
    <property type="match status" value="1"/>
</dbReference>
<dbReference type="InterPro" id="IPR026791">
    <property type="entry name" value="DOCK"/>
</dbReference>
<dbReference type="InterPro" id="IPR043161">
    <property type="entry name" value="DOCK_C_lobe_A"/>
</dbReference>
<evidence type="ECO:0000259" key="3">
    <source>
        <dbReference type="PROSITE" id="PS51651"/>
    </source>
</evidence>
<dbReference type="GO" id="GO:0016477">
    <property type="term" value="P:cell migration"/>
    <property type="evidence" value="ECO:0007669"/>
    <property type="project" value="TreeGrafter"/>
</dbReference>
<dbReference type="Pfam" id="PF23554">
    <property type="entry name" value="TPR_DOCK"/>
    <property type="match status" value="1"/>
</dbReference>
<keyword evidence="5" id="KW-1185">Reference proteome</keyword>
<comment type="similarity">
    <text evidence="2">Belongs to the DOCK family.</text>
</comment>
<name>A0AAV8XJK0_9CUCU</name>
<dbReference type="Pfam" id="PF06920">
    <property type="entry name" value="DHR-2_Lobe_A"/>
    <property type="match status" value="1"/>
</dbReference>
<dbReference type="AlphaFoldDB" id="A0AAV8XJK0"/>
<feature type="domain" description="DOCKER" evidence="3">
    <location>
        <begin position="189"/>
        <end position="365"/>
    </location>
</feature>
<protein>
    <recommendedName>
        <fullName evidence="3">DOCKER domain-containing protein</fullName>
    </recommendedName>
</protein>
<dbReference type="GO" id="GO:0005085">
    <property type="term" value="F:guanyl-nucleotide exchange factor activity"/>
    <property type="evidence" value="ECO:0007669"/>
    <property type="project" value="UniProtKB-KW"/>
</dbReference>
<keyword evidence="1" id="KW-0344">Guanine-nucleotide releasing factor</keyword>
<dbReference type="PROSITE" id="PS51651">
    <property type="entry name" value="DOCKER"/>
    <property type="match status" value="1"/>
</dbReference>
<dbReference type="EMBL" id="JAPWTK010000539">
    <property type="protein sequence ID" value="KAJ8938703.1"/>
    <property type="molecule type" value="Genomic_DNA"/>
</dbReference>
<dbReference type="InterPro" id="IPR056372">
    <property type="entry name" value="TPR_DOCK"/>
</dbReference>
<dbReference type="GO" id="GO:0005737">
    <property type="term" value="C:cytoplasm"/>
    <property type="evidence" value="ECO:0007669"/>
    <property type="project" value="TreeGrafter"/>
</dbReference>
<evidence type="ECO:0000313" key="4">
    <source>
        <dbReference type="EMBL" id="KAJ8938703.1"/>
    </source>
</evidence>
<evidence type="ECO:0000256" key="2">
    <source>
        <dbReference type="PROSITE-ProRule" id="PRU00984"/>
    </source>
</evidence>
<dbReference type="GO" id="GO:0007520">
    <property type="term" value="P:myoblast fusion"/>
    <property type="evidence" value="ECO:0007669"/>
    <property type="project" value="TreeGrafter"/>
</dbReference>
<evidence type="ECO:0000313" key="5">
    <source>
        <dbReference type="Proteomes" id="UP001162162"/>
    </source>
</evidence>
<dbReference type="PANTHER" id="PTHR45653">
    <property type="entry name" value="DEDICATOR OF CYTOKINESIS"/>
    <property type="match status" value="1"/>
</dbReference>
<comment type="caution">
    <text evidence="4">The sequence shown here is derived from an EMBL/GenBank/DDBJ whole genome shotgun (WGS) entry which is preliminary data.</text>
</comment>
<sequence>MTQDALQLENFSYNKRMRIISQYKDMRREMGFEIRSMWFNLGQNKVQFVPSLVGLILEMTLIPEPELRKATIPIFFDMMQCEFYSSRYEIESFGDTKRDSSHIKANFSDFENEMIVKLDALFEGGKGDVEYKSLFHDIMIELCAQHTTMHEDGIKFVKIVSRLMESLLEYRSIIVDENKENTMSCTDFYSEINKKEMYIRYLNKLFDLHLECDNFTEAAYTLELHTKLLHWSDEILSSLLKGEKYAMAKTHRQLKEALYYTIIDNYSKGKMWECAIKKCQELAEQYEQETFDYERLSALHNRMAVFYDDIMKRQGQSQNIFEWATTVKVSHNFYKIKFLCTVVRSTRDSPILMLEYSMNFQKPNC</sequence>
<dbReference type="GO" id="GO:0007264">
    <property type="term" value="P:small GTPase-mediated signal transduction"/>
    <property type="evidence" value="ECO:0007669"/>
    <property type="project" value="InterPro"/>
</dbReference>
<organism evidence="4 5">
    <name type="scientific">Aromia moschata</name>
    <dbReference type="NCBI Taxonomy" id="1265417"/>
    <lineage>
        <taxon>Eukaryota</taxon>
        <taxon>Metazoa</taxon>
        <taxon>Ecdysozoa</taxon>
        <taxon>Arthropoda</taxon>
        <taxon>Hexapoda</taxon>
        <taxon>Insecta</taxon>
        <taxon>Pterygota</taxon>
        <taxon>Neoptera</taxon>
        <taxon>Endopterygota</taxon>
        <taxon>Coleoptera</taxon>
        <taxon>Polyphaga</taxon>
        <taxon>Cucujiformia</taxon>
        <taxon>Chrysomeloidea</taxon>
        <taxon>Cerambycidae</taxon>
        <taxon>Cerambycinae</taxon>
        <taxon>Callichromatini</taxon>
        <taxon>Aromia</taxon>
    </lineage>
</organism>